<reference evidence="9 10" key="1">
    <citation type="submission" date="2024-09" db="EMBL/GenBank/DDBJ databases">
        <authorList>
            <person name="Sun Q."/>
            <person name="Mori K."/>
        </authorList>
    </citation>
    <scope>NUCLEOTIDE SEQUENCE [LARGE SCALE GENOMIC DNA]</scope>
    <source>
        <strain evidence="9 10">CCM 8543</strain>
    </source>
</reference>
<evidence type="ECO:0000256" key="6">
    <source>
        <dbReference type="RuleBase" id="RU364073"/>
    </source>
</evidence>
<organism evidence="9 10">
    <name type="scientific">Chelativorans intermedius</name>
    <dbReference type="NCBI Taxonomy" id="515947"/>
    <lineage>
        <taxon>Bacteria</taxon>
        <taxon>Pseudomonadati</taxon>
        <taxon>Pseudomonadota</taxon>
        <taxon>Alphaproteobacteria</taxon>
        <taxon>Hyphomicrobiales</taxon>
        <taxon>Phyllobacteriaceae</taxon>
        <taxon>Chelativorans</taxon>
    </lineage>
</organism>
<dbReference type="InterPro" id="IPR043129">
    <property type="entry name" value="ATPase_NBD"/>
</dbReference>
<keyword evidence="2 6" id="KW-0808">Transferase</keyword>
<feature type="domain" description="Carbohydrate kinase FGGY C-terminal" evidence="8">
    <location>
        <begin position="253"/>
        <end position="444"/>
    </location>
</feature>
<evidence type="ECO:0000313" key="9">
    <source>
        <dbReference type="EMBL" id="MFC0208187.1"/>
    </source>
</evidence>
<dbReference type="InterPro" id="IPR050406">
    <property type="entry name" value="FGGY_Carb_Kinase"/>
</dbReference>
<dbReference type="EC" id="2.7.1.17" evidence="6"/>
<dbReference type="Pfam" id="PF00370">
    <property type="entry name" value="FGGY_N"/>
    <property type="match status" value="1"/>
</dbReference>
<evidence type="ECO:0000256" key="5">
    <source>
        <dbReference type="ARBA" id="ARBA00022840"/>
    </source>
</evidence>
<sequence length="491" mass="51832">MFAGVDIGTSGLKAVLVDENQQILAAATRPLAVSRPRDGWSEQHPDAWWEAFCDAFDELAARHPHLLAALKAIGLSGQMLGTVLIDRQNLPLRPALLWNDGRALEEADALGRAVPDLALRGCIDPDPGFGAPKLMWLKRHEPKVIEDADCLLLPKDYVRLKLTGERASEPSDASGTLLFDNRKMAFAPDLVAAAGFAMEKLPPLVNAWEAAGTLRSPLRQRWGIKQPVVVAGGAGDNLACMLGVGAAEPGRGALTIGTSGVLCVATAGFLPIPGKGVQTPPHAAPGQFSSQGVVMSATSALNWLANLLGTDPATLDGEATSLLVTREGRARIAAAPAIAPYLDGVRTPHRNAGLRGLASALSLSTTRQDLAWSLFEGVAFHFAEIVETQRAHGIACKRLQLVGGGARSALWPRLISTLFGVPLSLPGNRQHAAAIGAARLAMTAYHGGDPMGILAGEPEPELEVHPEDTLAALLSERRARYERARSLALAP</sequence>
<dbReference type="InterPro" id="IPR018485">
    <property type="entry name" value="FGGY_C"/>
</dbReference>
<keyword evidence="10" id="KW-1185">Reference proteome</keyword>
<dbReference type="EMBL" id="JBHLXD010000009">
    <property type="protein sequence ID" value="MFC0208187.1"/>
    <property type="molecule type" value="Genomic_DNA"/>
</dbReference>
<evidence type="ECO:0000259" key="7">
    <source>
        <dbReference type="Pfam" id="PF00370"/>
    </source>
</evidence>
<comment type="similarity">
    <text evidence="1 6">Belongs to the FGGY kinase family.</text>
</comment>
<comment type="catalytic activity">
    <reaction evidence="6">
        <text>D-xylulose + ATP = D-xylulose 5-phosphate + ADP + H(+)</text>
        <dbReference type="Rhea" id="RHEA:10964"/>
        <dbReference type="ChEBI" id="CHEBI:15378"/>
        <dbReference type="ChEBI" id="CHEBI:17140"/>
        <dbReference type="ChEBI" id="CHEBI:30616"/>
        <dbReference type="ChEBI" id="CHEBI:57737"/>
        <dbReference type="ChEBI" id="CHEBI:456216"/>
        <dbReference type="EC" id="2.7.1.17"/>
    </reaction>
</comment>
<dbReference type="CDD" id="cd07808">
    <property type="entry name" value="ASKHA_NBD_FGGY_EcXK-like"/>
    <property type="match status" value="1"/>
</dbReference>
<evidence type="ECO:0000256" key="4">
    <source>
        <dbReference type="ARBA" id="ARBA00022777"/>
    </source>
</evidence>
<comment type="caution">
    <text evidence="9">The sequence shown here is derived from an EMBL/GenBank/DDBJ whole genome shotgun (WGS) entry which is preliminary data.</text>
</comment>
<dbReference type="RefSeq" id="WP_261521423.1">
    <property type="nucleotide sequence ID" value="NZ_JAODNW010000018.1"/>
</dbReference>
<dbReference type="PANTHER" id="PTHR43095">
    <property type="entry name" value="SUGAR KINASE"/>
    <property type="match status" value="1"/>
</dbReference>
<name>A0ABV6D6D2_9HYPH</name>
<evidence type="ECO:0000256" key="2">
    <source>
        <dbReference type="ARBA" id="ARBA00022679"/>
    </source>
</evidence>
<evidence type="ECO:0000259" key="8">
    <source>
        <dbReference type="Pfam" id="PF02782"/>
    </source>
</evidence>
<dbReference type="InterPro" id="IPR018484">
    <property type="entry name" value="FGGY_N"/>
</dbReference>
<dbReference type="Gene3D" id="3.30.420.40">
    <property type="match status" value="2"/>
</dbReference>
<gene>
    <name evidence="6 9" type="primary">xylB</name>
    <name evidence="9" type="ORF">ACFFJ2_07215</name>
</gene>
<keyword evidence="5 6" id="KW-0067">ATP-binding</keyword>
<dbReference type="GO" id="GO:0004856">
    <property type="term" value="F:D-xylulokinase activity"/>
    <property type="evidence" value="ECO:0007669"/>
    <property type="project" value="UniProtKB-EC"/>
</dbReference>
<proteinExistence type="inferred from homology"/>
<feature type="domain" description="Carbohydrate kinase FGGY N-terminal" evidence="7">
    <location>
        <begin position="1"/>
        <end position="243"/>
    </location>
</feature>
<dbReference type="InterPro" id="IPR000577">
    <property type="entry name" value="Carb_kinase_FGGY"/>
</dbReference>
<dbReference type="Pfam" id="PF02782">
    <property type="entry name" value="FGGY_C"/>
    <property type="match status" value="1"/>
</dbReference>
<evidence type="ECO:0000256" key="3">
    <source>
        <dbReference type="ARBA" id="ARBA00022741"/>
    </source>
</evidence>
<dbReference type="PIRSF" id="PIRSF000538">
    <property type="entry name" value="GlpK"/>
    <property type="match status" value="1"/>
</dbReference>
<protein>
    <recommendedName>
        <fullName evidence="6">Xylulose kinase</fullName>
        <shortName evidence="6">Xylulokinase</shortName>
        <ecNumber evidence="6">2.7.1.17</ecNumber>
    </recommendedName>
</protein>
<dbReference type="NCBIfam" id="TIGR01312">
    <property type="entry name" value="XylB"/>
    <property type="match status" value="1"/>
</dbReference>
<keyword evidence="6" id="KW-0119">Carbohydrate metabolism</keyword>
<accession>A0ABV6D6D2</accession>
<dbReference type="SUPFAM" id="SSF53067">
    <property type="entry name" value="Actin-like ATPase domain"/>
    <property type="match status" value="2"/>
</dbReference>
<dbReference type="PANTHER" id="PTHR43095:SF6">
    <property type="entry name" value="XYLULOSE KINASE"/>
    <property type="match status" value="1"/>
</dbReference>
<keyword evidence="6" id="KW-0859">Xylose metabolism</keyword>
<dbReference type="InterPro" id="IPR006000">
    <property type="entry name" value="Xylulokinase"/>
</dbReference>
<dbReference type="Proteomes" id="UP001589755">
    <property type="component" value="Unassembled WGS sequence"/>
</dbReference>
<evidence type="ECO:0000256" key="1">
    <source>
        <dbReference type="ARBA" id="ARBA00009156"/>
    </source>
</evidence>
<keyword evidence="3 6" id="KW-0547">Nucleotide-binding</keyword>
<keyword evidence="4 6" id="KW-0418">Kinase</keyword>
<evidence type="ECO:0000313" key="10">
    <source>
        <dbReference type="Proteomes" id="UP001589755"/>
    </source>
</evidence>